<dbReference type="GO" id="GO:0044718">
    <property type="term" value="P:siderophore transmembrane transport"/>
    <property type="evidence" value="ECO:0007669"/>
    <property type="project" value="TreeGrafter"/>
</dbReference>
<dbReference type="SUPFAM" id="SSF56935">
    <property type="entry name" value="Porins"/>
    <property type="match status" value="1"/>
</dbReference>
<protein>
    <recommendedName>
        <fullName evidence="8">TonB-dependent receptor-like beta-barrel domain-containing protein</fullName>
    </recommendedName>
</protein>
<keyword evidence="3" id="KW-1134">Transmembrane beta strand</keyword>
<dbReference type="GO" id="GO:0015344">
    <property type="term" value="F:siderophore uptake transmembrane transporter activity"/>
    <property type="evidence" value="ECO:0007669"/>
    <property type="project" value="TreeGrafter"/>
</dbReference>
<evidence type="ECO:0000256" key="5">
    <source>
        <dbReference type="ARBA" id="ARBA00023077"/>
    </source>
</evidence>
<evidence type="ECO:0000256" key="3">
    <source>
        <dbReference type="ARBA" id="ARBA00022452"/>
    </source>
</evidence>
<dbReference type="InterPro" id="IPR039426">
    <property type="entry name" value="TonB-dep_rcpt-like"/>
</dbReference>
<evidence type="ECO:0000256" key="1">
    <source>
        <dbReference type="ARBA" id="ARBA00004571"/>
    </source>
</evidence>
<gene>
    <name evidence="9" type="ORF">A9R00_01435</name>
</gene>
<evidence type="ECO:0000256" key="6">
    <source>
        <dbReference type="ARBA" id="ARBA00023136"/>
    </source>
</evidence>
<comment type="caution">
    <text evidence="9">The sequence shown here is derived from an EMBL/GenBank/DDBJ whole genome shotgun (WGS) entry which is preliminary data.</text>
</comment>
<reference evidence="10" key="1">
    <citation type="journal article" date="2017" name="Proc. Natl. Acad. Sci. U.S.A.">
        <title>Simulation of Deepwater Horizon oil plume reveals substrate specialization within a complex community of hydrocarbon degraders.</title>
        <authorList>
            <person name="Hu P."/>
            <person name="Dubinsky E.A."/>
            <person name="Probst A.J."/>
            <person name="Wang J."/>
            <person name="Sieber C.M.K."/>
            <person name="Tom L.M."/>
            <person name="Gardinali P."/>
            <person name="Banfield J.F."/>
            <person name="Atlas R.M."/>
            <person name="Andersen G.L."/>
        </authorList>
    </citation>
    <scope>NUCLEOTIDE SEQUENCE [LARGE SCALE GENOMIC DNA]</scope>
</reference>
<evidence type="ECO:0000259" key="8">
    <source>
        <dbReference type="Pfam" id="PF00593"/>
    </source>
</evidence>
<dbReference type="EMBL" id="MABE01000087">
    <property type="protein sequence ID" value="OUS41339.1"/>
    <property type="molecule type" value="Genomic_DNA"/>
</dbReference>
<keyword evidence="2" id="KW-0813">Transport</keyword>
<accession>A0A1Y5HVK4</accession>
<dbReference type="InterPro" id="IPR036942">
    <property type="entry name" value="Beta-barrel_TonB_sf"/>
</dbReference>
<dbReference type="Pfam" id="PF00593">
    <property type="entry name" value="TonB_dep_Rec_b-barrel"/>
    <property type="match status" value="1"/>
</dbReference>
<keyword evidence="6" id="KW-0472">Membrane</keyword>
<evidence type="ECO:0000313" key="10">
    <source>
        <dbReference type="Proteomes" id="UP000227088"/>
    </source>
</evidence>
<keyword evidence="4" id="KW-0812">Transmembrane</keyword>
<dbReference type="PANTHER" id="PTHR30069">
    <property type="entry name" value="TONB-DEPENDENT OUTER MEMBRANE RECEPTOR"/>
    <property type="match status" value="1"/>
</dbReference>
<dbReference type="PANTHER" id="PTHR30069:SF40">
    <property type="entry name" value="TONB-DEPENDENT RECEPTOR NMB0964-RELATED"/>
    <property type="match status" value="1"/>
</dbReference>
<sequence>DYEHAEGTDGLDVGYFDKVSSELKTTFHLLELAGWQSQVGVHLTQKDLALCHDHSGCDGVPNYSDLSWDGSKGGNFTDISGIEFAHDTPMPETQTQDVAGFMVLTRPWSLGNLEMGARFDRRVISADPVSIRPASRQSSQYYEDKTFNTSTLSMASTFQLNDAHKLGISLARAQRAPEAEELFWNGDHHATFSFQLDNSELTAETANTLDLTWHFLGDQASVQGAVYFYDFNDYIYNDLKSVTDPFHGNAVYRHEQADAYLTGFEVSWQQPLGIYYELGLAGDYVRARLKKGDNKNLPRTPPASLSTMLTWQKAEWRLKARVQFYAKQSDVALNETPTDSYETLNLLASYDSQLANMPFTVTLKGNNLLNDFGRNHVSYLKEFSPVMGRNISLQVSTEF</sequence>
<dbReference type="Gene3D" id="2.40.170.20">
    <property type="entry name" value="TonB-dependent receptor, beta-barrel domain"/>
    <property type="match status" value="1"/>
</dbReference>
<feature type="non-terminal residue" evidence="9">
    <location>
        <position position="1"/>
    </location>
</feature>
<evidence type="ECO:0000256" key="7">
    <source>
        <dbReference type="ARBA" id="ARBA00023237"/>
    </source>
</evidence>
<comment type="subcellular location">
    <subcellularLocation>
        <location evidence="1">Cell outer membrane</location>
        <topology evidence="1">Multi-pass membrane protein</topology>
    </subcellularLocation>
</comment>
<proteinExistence type="predicted"/>
<evidence type="ECO:0000256" key="4">
    <source>
        <dbReference type="ARBA" id="ARBA00022692"/>
    </source>
</evidence>
<dbReference type="GO" id="GO:0009279">
    <property type="term" value="C:cell outer membrane"/>
    <property type="evidence" value="ECO:0007669"/>
    <property type="project" value="UniProtKB-SubCell"/>
</dbReference>
<evidence type="ECO:0000256" key="2">
    <source>
        <dbReference type="ARBA" id="ARBA00022448"/>
    </source>
</evidence>
<dbReference type="AlphaFoldDB" id="A0A1Y5HVK4"/>
<feature type="domain" description="TonB-dependent receptor-like beta-barrel" evidence="8">
    <location>
        <begin position="65"/>
        <end position="368"/>
    </location>
</feature>
<keyword evidence="7" id="KW-0998">Cell outer membrane</keyword>
<keyword evidence="5" id="KW-0798">TonB box</keyword>
<evidence type="ECO:0000313" key="9">
    <source>
        <dbReference type="EMBL" id="OUS41339.1"/>
    </source>
</evidence>
<name>A0A1Y5HVK4_OLEAN</name>
<dbReference type="Proteomes" id="UP000227088">
    <property type="component" value="Unassembled WGS sequence"/>
</dbReference>
<dbReference type="InterPro" id="IPR000531">
    <property type="entry name" value="Beta-barrel_TonB"/>
</dbReference>
<organism evidence="9 10">
    <name type="scientific">Oleispira antarctica</name>
    <dbReference type="NCBI Taxonomy" id="188908"/>
    <lineage>
        <taxon>Bacteria</taxon>
        <taxon>Pseudomonadati</taxon>
        <taxon>Pseudomonadota</taxon>
        <taxon>Gammaproteobacteria</taxon>
        <taxon>Oceanospirillales</taxon>
        <taxon>Oceanospirillaceae</taxon>
        <taxon>Oleispira</taxon>
    </lineage>
</organism>